<evidence type="ECO:0000256" key="1">
    <source>
        <dbReference type="SAM" id="SignalP"/>
    </source>
</evidence>
<organism evidence="2 3">
    <name type="scientific">Litoribrevibacter albus</name>
    <dbReference type="NCBI Taxonomy" id="1473156"/>
    <lineage>
        <taxon>Bacteria</taxon>
        <taxon>Pseudomonadati</taxon>
        <taxon>Pseudomonadota</taxon>
        <taxon>Gammaproteobacteria</taxon>
        <taxon>Oceanospirillales</taxon>
        <taxon>Oceanospirillaceae</taxon>
        <taxon>Litoribrevibacter</taxon>
    </lineage>
</organism>
<dbReference type="PROSITE" id="PS51257">
    <property type="entry name" value="PROKAR_LIPOPROTEIN"/>
    <property type="match status" value="1"/>
</dbReference>
<dbReference type="RefSeq" id="WP_284383699.1">
    <property type="nucleotide sequence ID" value="NZ_BSNM01000026.1"/>
</dbReference>
<feature type="chain" id="PRO_5041438233" description="DUF3887 domain-containing protein" evidence="1">
    <location>
        <begin position="17"/>
        <end position="143"/>
    </location>
</feature>
<dbReference type="Proteomes" id="UP001161389">
    <property type="component" value="Unassembled WGS sequence"/>
</dbReference>
<name>A0AA37SF11_9GAMM</name>
<dbReference type="AlphaFoldDB" id="A0AA37SF11"/>
<sequence>MKLTTYLTILPFLALAGCGSSVPECNDSDVTDTVLSIILTEVRQSNFATMAAKDGIYDELNYEKAVQKQDDNPLLKTVVEKVEDKYPEGKMELDAIRTTEINEALVSTSCAARLLIANGNEVDITYSAQETDDGEVWIEVYGL</sequence>
<proteinExistence type="predicted"/>
<protein>
    <recommendedName>
        <fullName evidence="4">DUF3887 domain-containing protein</fullName>
    </recommendedName>
</protein>
<evidence type="ECO:0000313" key="3">
    <source>
        <dbReference type="Proteomes" id="UP001161389"/>
    </source>
</evidence>
<dbReference type="EMBL" id="BSNM01000026">
    <property type="protein sequence ID" value="GLQ33317.1"/>
    <property type="molecule type" value="Genomic_DNA"/>
</dbReference>
<evidence type="ECO:0008006" key="4">
    <source>
        <dbReference type="Google" id="ProtNLM"/>
    </source>
</evidence>
<keyword evidence="1" id="KW-0732">Signal</keyword>
<accession>A0AA37SF11</accession>
<reference evidence="2" key="2">
    <citation type="submission" date="2023-01" db="EMBL/GenBank/DDBJ databases">
        <title>Draft genome sequence of Litoribrevibacter albus strain NBRC 110071.</title>
        <authorList>
            <person name="Sun Q."/>
            <person name="Mori K."/>
        </authorList>
    </citation>
    <scope>NUCLEOTIDE SEQUENCE</scope>
    <source>
        <strain evidence="2">NBRC 110071</strain>
    </source>
</reference>
<reference evidence="2" key="1">
    <citation type="journal article" date="2014" name="Int. J. Syst. Evol. Microbiol.">
        <title>Complete genome sequence of Corynebacterium casei LMG S-19264T (=DSM 44701T), isolated from a smear-ripened cheese.</title>
        <authorList>
            <consortium name="US DOE Joint Genome Institute (JGI-PGF)"/>
            <person name="Walter F."/>
            <person name="Albersmeier A."/>
            <person name="Kalinowski J."/>
            <person name="Ruckert C."/>
        </authorList>
    </citation>
    <scope>NUCLEOTIDE SEQUENCE</scope>
    <source>
        <strain evidence="2">NBRC 110071</strain>
    </source>
</reference>
<gene>
    <name evidence="2" type="ORF">GCM10007876_37970</name>
</gene>
<comment type="caution">
    <text evidence="2">The sequence shown here is derived from an EMBL/GenBank/DDBJ whole genome shotgun (WGS) entry which is preliminary data.</text>
</comment>
<keyword evidence="3" id="KW-1185">Reference proteome</keyword>
<feature type="signal peptide" evidence="1">
    <location>
        <begin position="1"/>
        <end position="16"/>
    </location>
</feature>
<evidence type="ECO:0000313" key="2">
    <source>
        <dbReference type="EMBL" id="GLQ33317.1"/>
    </source>
</evidence>